<evidence type="ECO:0000313" key="2">
    <source>
        <dbReference type="Proteomes" id="UP000814033"/>
    </source>
</evidence>
<comment type="caution">
    <text evidence="1">The sequence shown here is derived from an EMBL/GenBank/DDBJ whole genome shotgun (WGS) entry which is preliminary data.</text>
</comment>
<dbReference type="Proteomes" id="UP000814033">
    <property type="component" value="Unassembled WGS sequence"/>
</dbReference>
<proteinExistence type="predicted"/>
<evidence type="ECO:0000313" key="1">
    <source>
        <dbReference type="EMBL" id="KAI0043404.1"/>
    </source>
</evidence>
<dbReference type="EMBL" id="MU276019">
    <property type="protein sequence ID" value="KAI0043404.1"/>
    <property type="molecule type" value="Genomic_DNA"/>
</dbReference>
<name>A0ACB8RGQ3_9AGAM</name>
<accession>A0ACB8RGQ3</accession>
<keyword evidence="2" id="KW-1185">Reference proteome</keyword>
<sequence>MDAADPSSPAGARVPSIPPPASHIPLAALSIILPLLTWVLAIFAPASPTPYLLTTFTAAGLFAVLGRHLGARLADLWPDAPTPAQAGPWMYEGLLVLTASGAWHSAAEIERCG</sequence>
<protein>
    <submittedName>
        <fullName evidence="1">Uncharacterized protein</fullName>
    </submittedName>
</protein>
<reference evidence="1" key="1">
    <citation type="submission" date="2021-02" db="EMBL/GenBank/DDBJ databases">
        <authorList>
            <consortium name="DOE Joint Genome Institute"/>
            <person name="Ahrendt S."/>
            <person name="Looney B.P."/>
            <person name="Miyauchi S."/>
            <person name="Morin E."/>
            <person name="Drula E."/>
            <person name="Courty P.E."/>
            <person name="Chicoki N."/>
            <person name="Fauchery L."/>
            <person name="Kohler A."/>
            <person name="Kuo A."/>
            <person name="Labutti K."/>
            <person name="Pangilinan J."/>
            <person name="Lipzen A."/>
            <person name="Riley R."/>
            <person name="Andreopoulos W."/>
            <person name="He G."/>
            <person name="Johnson J."/>
            <person name="Barry K.W."/>
            <person name="Grigoriev I.V."/>
            <person name="Nagy L."/>
            <person name="Hibbett D."/>
            <person name="Henrissat B."/>
            <person name="Matheny P.B."/>
            <person name="Labbe J."/>
            <person name="Martin F."/>
        </authorList>
    </citation>
    <scope>NUCLEOTIDE SEQUENCE</scope>
    <source>
        <strain evidence="1">FP105234-sp</strain>
    </source>
</reference>
<organism evidence="1 2">
    <name type="scientific">Auriscalpium vulgare</name>
    <dbReference type="NCBI Taxonomy" id="40419"/>
    <lineage>
        <taxon>Eukaryota</taxon>
        <taxon>Fungi</taxon>
        <taxon>Dikarya</taxon>
        <taxon>Basidiomycota</taxon>
        <taxon>Agaricomycotina</taxon>
        <taxon>Agaricomycetes</taxon>
        <taxon>Russulales</taxon>
        <taxon>Auriscalpiaceae</taxon>
        <taxon>Auriscalpium</taxon>
    </lineage>
</organism>
<reference evidence="1" key="2">
    <citation type="journal article" date="2022" name="New Phytol.">
        <title>Evolutionary transition to the ectomycorrhizal habit in the genomes of a hyperdiverse lineage of mushroom-forming fungi.</title>
        <authorList>
            <person name="Looney B."/>
            <person name="Miyauchi S."/>
            <person name="Morin E."/>
            <person name="Drula E."/>
            <person name="Courty P.E."/>
            <person name="Kohler A."/>
            <person name="Kuo A."/>
            <person name="LaButti K."/>
            <person name="Pangilinan J."/>
            <person name="Lipzen A."/>
            <person name="Riley R."/>
            <person name="Andreopoulos W."/>
            <person name="He G."/>
            <person name="Johnson J."/>
            <person name="Nolan M."/>
            <person name="Tritt A."/>
            <person name="Barry K.W."/>
            <person name="Grigoriev I.V."/>
            <person name="Nagy L.G."/>
            <person name="Hibbett D."/>
            <person name="Henrissat B."/>
            <person name="Matheny P.B."/>
            <person name="Labbe J."/>
            <person name="Martin F.M."/>
        </authorList>
    </citation>
    <scope>NUCLEOTIDE SEQUENCE</scope>
    <source>
        <strain evidence="1">FP105234-sp</strain>
    </source>
</reference>
<gene>
    <name evidence="1" type="ORF">FA95DRAFT_1563314</name>
</gene>